<dbReference type="KEGG" id="fnk:E1750_00250"/>
<dbReference type="CDD" id="cd07185">
    <property type="entry name" value="OmpA_C-like"/>
    <property type="match status" value="1"/>
</dbReference>
<dbReference type="PANTHER" id="PTHR30329">
    <property type="entry name" value="STATOR ELEMENT OF FLAGELLAR MOTOR COMPLEX"/>
    <property type="match status" value="1"/>
</dbReference>
<feature type="chain" id="PRO_5020974644" evidence="6">
    <location>
        <begin position="22"/>
        <end position="649"/>
    </location>
</feature>
<dbReference type="AlphaFoldDB" id="A0A4P6Y719"/>
<evidence type="ECO:0000259" key="7">
    <source>
        <dbReference type="PROSITE" id="PS51123"/>
    </source>
</evidence>
<name>A0A4P6Y719_9FLAO</name>
<dbReference type="SUPFAM" id="SSF103088">
    <property type="entry name" value="OmpA-like"/>
    <property type="match status" value="1"/>
</dbReference>
<dbReference type="InterPro" id="IPR006664">
    <property type="entry name" value="OMP_bac"/>
</dbReference>
<protein>
    <submittedName>
        <fullName evidence="8">Flagellar motor protein MotB</fullName>
    </submittedName>
</protein>
<dbReference type="Pfam" id="PF00691">
    <property type="entry name" value="OmpA"/>
    <property type="match status" value="1"/>
</dbReference>
<dbReference type="SUPFAM" id="SSF82171">
    <property type="entry name" value="DPP6 N-terminal domain-like"/>
    <property type="match status" value="1"/>
</dbReference>
<evidence type="ECO:0000256" key="5">
    <source>
        <dbReference type="PROSITE-ProRule" id="PRU00473"/>
    </source>
</evidence>
<dbReference type="Pfam" id="PF07676">
    <property type="entry name" value="PD40"/>
    <property type="match status" value="2"/>
</dbReference>
<keyword evidence="2 5" id="KW-0472">Membrane</keyword>
<dbReference type="SUPFAM" id="SSF48452">
    <property type="entry name" value="TPR-like"/>
    <property type="match status" value="1"/>
</dbReference>
<dbReference type="InterPro" id="IPR011659">
    <property type="entry name" value="WD40"/>
</dbReference>
<dbReference type="Gene3D" id="2.60.40.1120">
    <property type="entry name" value="Carboxypeptidase-like, regulatory domain"/>
    <property type="match status" value="1"/>
</dbReference>
<dbReference type="InterPro" id="IPR036737">
    <property type="entry name" value="OmpA-like_sf"/>
</dbReference>
<keyword evidence="6" id="KW-0732">Signal</keyword>
<evidence type="ECO:0000256" key="1">
    <source>
        <dbReference type="ARBA" id="ARBA00004442"/>
    </source>
</evidence>
<feature type="domain" description="OmpA-like" evidence="7">
    <location>
        <begin position="524"/>
        <end position="649"/>
    </location>
</feature>
<organism evidence="8 9">
    <name type="scientific">Flavobacterium nackdongense</name>
    <dbReference type="NCBI Taxonomy" id="2547394"/>
    <lineage>
        <taxon>Bacteria</taxon>
        <taxon>Pseudomonadati</taxon>
        <taxon>Bacteroidota</taxon>
        <taxon>Flavobacteriia</taxon>
        <taxon>Flavobacteriales</taxon>
        <taxon>Flavobacteriaceae</taxon>
        <taxon>Flavobacterium</taxon>
    </lineage>
</organism>
<evidence type="ECO:0000256" key="2">
    <source>
        <dbReference type="ARBA" id="ARBA00023136"/>
    </source>
</evidence>
<dbReference type="GO" id="GO:0009279">
    <property type="term" value="C:cell outer membrane"/>
    <property type="evidence" value="ECO:0007669"/>
    <property type="project" value="UniProtKB-SubCell"/>
</dbReference>
<reference evidence="9" key="1">
    <citation type="submission" date="2019-03" db="EMBL/GenBank/DDBJ databases">
        <title>Flavobacterium sp.</title>
        <authorList>
            <person name="Kim H."/>
        </authorList>
    </citation>
    <scope>NUCLEOTIDE SEQUENCE [LARGE SCALE GENOMIC DNA]</scope>
    <source>
        <strain evidence="9">GS13</strain>
    </source>
</reference>
<evidence type="ECO:0000256" key="3">
    <source>
        <dbReference type="ARBA" id="ARBA00023237"/>
    </source>
</evidence>
<dbReference type="EMBL" id="CP037933">
    <property type="protein sequence ID" value="QBN17298.1"/>
    <property type="molecule type" value="Genomic_DNA"/>
</dbReference>
<evidence type="ECO:0000256" key="4">
    <source>
        <dbReference type="PROSITE-ProRule" id="PRU00339"/>
    </source>
</evidence>
<feature type="repeat" description="TPR" evidence="4">
    <location>
        <begin position="56"/>
        <end position="89"/>
    </location>
</feature>
<proteinExistence type="predicted"/>
<dbReference type="InterPro" id="IPR011990">
    <property type="entry name" value="TPR-like_helical_dom_sf"/>
</dbReference>
<feature type="signal peptide" evidence="6">
    <location>
        <begin position="1"/>
        <end position="21"/>
    </location>
</feature>
<keyword evidence="3" id="KW-0998">Cell outer membrane</keyword>
<keyword evidence="9" id="KW-1185">Reference proteome</keyword>
<keyword evidence="8" id="KW-0966">Cell projection</keyword>
<dbReference type="SUPFAM" id="SSF49464">
    <property type="entry name" value="Carboxypeptidase regulatory domain-like"/>
    <property type="match status" value="1"/>
</dbReference>
<dbReference type="PRINTS" id="PR01021">
    <property type="entry name" value="OMPADOMAIN"/>
</dbReference>
<dbReference type="Gene3D" id="3.30.1330.60">
    <property type="entry name" value="OmpA-like domain"/>
    <property type="match status" value="1"/>
</dbReference>
<dbReference type="Pfam" id="PF13620">
    <property type="entry name" value="CarboxypepD_reg"/>
    <property type="match status" value="1"/>
</dbReference>
<dbReference type="Proteomes" id="UP000291124">
    <property type="component" value="Chromosome"/>
</dbReference>
<dbReference type="RefSeq" id="WP_133274830.1">
    <property type="nucleotide sequence ID" value="NZ_CP037933.1"/>
</dbReference>
<dbReference type="PROSITE" id="PS51123">
    <property type="entry name" value="OMPA_2"/>
    <property type="match status" value="1"/>
</dbReference>
<evidence type="ECO:0000313" key="9">
    <source>
        <dbReference type="Proteomes" id="UP000291124"/>
    </source>
</evidence>
<dbReference type="InterPro" id="IPR019734">
    <property type="entry name" value="TPR_rpt"/>
</dbReference>
<keyword evidence="8" id="KW-0969">Cilium</keyword>
<keyword evidence="8" id="KW-0282">Flagellum</keyword>
<evidence type="ECO:0000256" key="6">
    <source>
        <dbReference type="SAM" id="SignalP"/>
    </source>
</evidence>
<dbReference type="PROSITE" id="PS50005">
    <property type="entry name" value="TPR"/>
    <property type="match status" value="1"/>
</dbReference>
<accession>A0A4P6Y719</accession>
<keyword evidence="4" id="KW-0802">TPR repeat</keyword>
<gene>
    <name evidence="8" type="ORF">E1750_00250</name>
</gene>
<dbReference type="OrthoDB" id="9809364at2"/>
<dbReference type="InterPro" id="IPR008969">
    <property type="entry name" value="CarboxyPept-like_regulatory"/>
</dbReference>
<dbReference type="InterPro" id="IPR006665">
    <property type="entry name" value="OmpA-like"/>
</dbReference>
<dbReference type="InterPro" id="IPR050330">
    <property type="entry name" value="Bact_OuterMem_StrucFunc"/>
</dbReference>
<sequence>MKNFIILYITILSVFSFNAFAQKSKTTSANKKYDNFAYIKAASTYEKVAEKGYKSEDMFQKLGNSYYFNGELAKAAKWYGELFVMNPNQESEYCYRYAQSLKSIGQTEKSNQMLESFNQKVSNDTRGKLYKNNKNYLEQIKANSGRYQIEDAGINSKYSDYGSALFGNKLVFSSARDTGSIGQRKHTWTDQHFTNLYITELAEEMTPGKVNRFSKKVNSKFNESTPVFTKNGQTMYFTRNNYLDGKKGKDGKDITYVKIYKASFVNNKWDKITELPFNSDAYSTAHPTLSSDEKTMYFASDMPGTLGQSDIFKVKINDDGSFGVPQNLGNTINTEGRETFPLVTDENELYFASDGRPGLGGLDVFVSKLGADASIGEIQNVGDGVNSPKDDFAYLIDTKSRRGFVTSNRDGGQGYDDIYKFLETRKLQCLQELYGTVTDINSSQLLPDTKMSLFDSAFNLINTVVTDTNGNYKFEVECGKNYNVRAAKPEYMTKEQKIAIPTQNGKTNLNFALEKEVCKVAVGDDLGKCFGIKMIYFDLDKYNIRTEAALDLEKILDVLNQNPTMKLDIRSHTDCRATFKYNETLSENRAKSTIKWLVKNGIAADRLTGKGYGESQLVNDCGCEPTNQSPCTEEQHQMNRRSEFIITAL</sequence>
<comment type="subcellular location">
    <subcellularLocation>
        <location evidence="1">Cell outer membrane</location>
    </subcellularLocation>
</comment>
<dbReference type="Gene3D" id="1.25.40.10">
    <property type="entry name" value="Tetratricopeptide repeat domain"/>
    <property type="match status" value="1"/>
</dbReference>
<evidence type="ECO:0000313" key="8">
    <source>
        <dbReference type="EMBL" id="QBN17298.1"/>
    </source>
</evidence>
<dbReference type="PANTHER" id="PTHR30329:SF21">
    <property type="entry name" value="LIPOPROTEIN YIAD-RELATED"/>
    <property type="match status" value="1"/>
</dbReference>